<dbReference type="AlphaFoldDB" id="A0ABD2WEH2"/>
<evidence type="ECO:0000313" key="2">
    <source>
        <dbReference type="Proteomes" id="UP001627154"/>
    </source>
</evidence>
<dbReference type="EMBL" id="JBJJXI010000111">
    <property type="protein sequence ID" value="KAL3391296.1"/>
    <property type="molecule type" value="Genomic_DNA"/>
</dbReference>
<reference evidence="1 2" key="1">
    <citation type="journal article" date="2024" name="bioRxiv">
        <title>A reference genome for Trichogramma kaykai: A tiny desert-dwelling parasitoid wasp with competing sex-ratio distorters.</title>
        <authorList>
            <person name="Culotta J."/>
            <person name="Lindsey A.R."/>
        </authorList>
    </citation>
    <scope>NUCLEOTIDE SEQUENCE [LARGE SCALE GENOMIC DNA]</scope>
    <source>
        <strain evidence="1 2">KSX58</strain>
    </source>
</reference>
<sequence length="89" mass="10152">MRPSQGGAHASVAFLLHGASTDHHFQADEINKNKDTSLNADICKRFKKHDPIYQDITTSELVPKLHFRKICRVIQLLSVDNANTFLWFC</sequence>
<gene>
    <name evidence="1" type="ORF">TKK_014025</name>
</gene>
<comment type="caution">
    <text evidence="1">The sequence shown here is derived from an EMBL/GenBank/DDBJ whole genome shotgun (WGS) entry which is preliminary data.</text>
</comment>
<name>A0ABD2WEH2_9HYME</name>
<accession>A0ABD2WEH2</accession>
<proteinExistence type="predicted"/>
<organism evidence="1 2">
    <name type="scientific">Trichogramma kaykai</name>
    <dbReference type="NCBI Taxonomy" id="54128"/>
    <lineage>
        <taxon>Eukaryota</taxon>
        <taxon>Metazoa</taxon>
        <taxon>Ecdysozoa</taxon>
        <taxon>Arthropoda</taxon>
        <taxon>Hexapoda</taxon>
        <taxon>Insecta</taxon>
        <taxon>Pterygota</taxon>
        <taxon>Neoptera</taxon>
        <taxon>Endopterygota</taxon>
        <taxon>Hymenoptera</taxon>
        <taxon>Apocrita</taxon>
        <taxon>Proctotrupomorpha</taxon>
        <taxon>Chalcidoidea</taxon>
        <taxon>Trichogrammatidae</taxon>
        <taxon>Trichogramma</taxon>
    </lineage>
</organism>
<keyword evidence="2" id="KW-1185">Reference proteome</keyword>
<protein>
    <submittedName>
        <fullName evidence="1">Uncharacterized protein</fullName>
    </submittedName>
</protein>
<dbReference type="Proteomes" id="UP001627154">
    <property type="component" value="Unassembled WGS sequence"/>
</dbReference>
<evidence type="ECO:0000313" key="1">
    <source>
        <dbReference type="EMBL" id="KAL3391296.1"/>
    </source>
</evidence>